<organism evidence="11">
    <name type="scientific">Fagus sylvatica</name>
    <name type="common">Beechnut</name>
    <dbReference type="NCBI Taxonomy" id="28930"/>
    <lineage>
        <taxon>Eukaryota</taxon>
        <taxon>Viridiplantae</taxon>
        <taxon>Streptophyta</taxon>
        <taxon>Embryophyta</taxon>
        <taxon>Tracheophyta</taxon>
        <taxon>Spermatophyta</taxon>
        <taxon>Magnoliopsida</taxon>
        <taxon>eudicotyledons</taxon>
        <taxon>Gunneridae</taxon>
        <taxon>Pentapetalae</taxon>
        <taxon>rosids</taxon>
        <taxon>fabids</taxon>
        <taxon>Fagales</taxon>
        <taxon>Fagaceae</taxon>
        <taxon>Fagus</taxon>
    </lineage>
</organism>
<dbReference type="GO" id="GO:0016020">
    <property type="term" value="C:membrane"/>
    <property type="evidence" value="ECO:0007669"/>
    <property type="project" value="UniProtKB-SubCell"/>
</dbReference>
<evidence type="ECO:0000256" key="6">
    <source>
        <dbReference type="ARBA" id="ARBA00022801"/>
    </source>
</evidence>
<dbReference type="GO" id="GO:0004190">
    <property type="term" value="F:aspartic-type endopeptidase activity"/>
    <property type="evidence" value="ECO:0007669"/>
    <property type="project" value="InterPro"/>
</dbReference>
<evidence type="ECO:0000256" key="4">
    <source>
        <dbReference type="ARBA" id="ARBA00022692"/>
    </source>
</evidence>
<dbReference type="AlphaFoldDB" id="A0A2N9FQL3"/>
<evidence type="ECO:0000256" key="1">
    <source>
        <dbReference type="ARBA" id="ARBA00004370"/>
    </source>
</evidence>
<gene>
    <name evidence="11" type="ORF">FSB_LOCUS16916</name>
</gene>
<sequence length="229" mass="24863">MICFGFLVFHAKAVVTMFSMLQPARSATYLKVDWDKKSNYDILYGDQSRSGGYYASDTFTFDGFHGSIVTSNSSTVVFGCSTQESKFPSNKPFNGVLGLGPCKVSVLSQLASKEMTPRVVSMCLGDYTQPGAVVGFLVFGEAIDPNMVYTPLIPHKPHYNIQLESIAVNGQVLPINSAVFSVAKKPQGLDGLGTFMDSGTTLIIKSVENVVPYFSLGRLCYPDSSKFVL</sequence>
<keyword evidence="3" id="KW-0645">Protease</keyword>
<dbReference type="Gene3D" id="2.40.70.10">
    <property type="entry name" value="Acid Proteases"/>
    <property type="match status" value="2"/>
</dbReference>
<proteinExistence type="inferred from homology"/>
<dbReference type="EMBL" id="OIVN01001038">
    <property type="protein sequence ID" value="SPC89034.1"/>
    <property type="molecule type" value="Genomic_DNA"/>
</dbReference>
<comment type="subcellular location">
    <subcellularLocation>
        <location evidence="1">Membrane</location>
    </subcellularLocation>
</comment>
<dbReference type="Pfam" id="PF14543">
    <property type="entry name" value="TAXi_N"/>
    <property type="match status" value="1"/>
</dbReference>
<keyword evidence="7" id="KW-1133">Transmembrane helix</keyword>
<evidence type="ECO:0000256" key="7">
    <source>
        <dbReference type="ARBA" id="ARBA00022989"/>
    </source>
</evidence>
<dbReference type="PANTHER" id="PTHR13683:SF375">
    <property type="entry name" value="PEPTIDASE A1 DOMAIN-CONTAINING PROTEIN"/>
    <property type="match status" value="1"/>
</dbReference>
<evidence type="ECO:0000256" key="5">
    <source>
        <dbReference type="ARBA" id="ARBA00022729"/>
    </source>
</evidence>
<feature type="signal peptide" evidence="9">
    <location>
        <begin position="1"/>
        <end position="26"/>
    </location>
</feature>
<dbReference type="PROSITE" id="PS51767">
    <property type="entry name" value="PEPTIDASE_A1"/>
    <property type="match status" value="1"/>
</dbReference>
<feature type="chain" id="PRO_5014958130" description="Peptidase A1 domain-containing protein" evidence="9">
    <location>
        <begin position="27"/>
        <end position="229"/>
    </location>
</feature>
<dbReference type="PANTHER" id="PTHR13683">
    <property type="entry name" value="ASPARTYL PROTEASES"/>
    <property type="match status" value="1"/>
</dbReference>
<dbReference type="InterPro" id="IPR033121">
    <property type="entry name" value="PEPTIDASE_A1"/>
</dbReference>
<evidence type="ECO:0000259" key="10">
    <source>
        <dbReference type="PROSITE" id="PS51767"/>
    </source>
</evidence>
<keyword evidence="4" id="KW-0812">Transmembrane</keyword>
<comment type="similarity">
    <text evidence="2">Belongs to the peptidase A1 family.</text>
</comment>
<dbReference type="InterPro" id="IPR032861">
    <property type="entry name" value="TAXi_N"/>
</dbReference>
<evidence type="ECO:0000256" key="3">
    <source>
        <dbReference type="ARBA" id="ARBA00022670"/>
    </source>
</evidence>
<dbReference type="InterPro" id="IPR021109">
    <property type="entry name" value="Peptidase_aspartic_dom_sf"/>
</dbReference>
<evidence type="ECO:0000256" key="9">
    <source>
        <dbReference type="SAM" id="SignalP"/>
    </source>
</evidence>
<keyword evidence="5 9" id="KW-0732">Signal</keyword>
<keyword evidence="6" id="KW-0378">Hydrolase</keyword>
<reference evidence="11" key="1">
    <citation type="submission" date="2018-02" db="EMBL/GenBank/DDBJ databases">
        <authorList>
            <person name="Cohen D.B."/>
            <person name="Kent A.D."/>
        </authorList>
    </citation>
    <scope>NUCLEOTIDE SEQUENCE</scope>
</reference>
<dbReference type="SUPFAM" id="SSF50630">
    <property type="entry name" value="Acid proteases"/>
    <property type="match status" value="1"/>
</dbReference>
<evidence type="ECO:0000256" key="2">
    <source>
        <dbReference type="ARBA" id="ARBA00007447"/>
    </source>
</evidence>
<evidence type="ECO:0000313" key="11">
    <source>
        <dbReference type="EMBL" id="SPC89034.1"/>
    </source>
</evidence>
<protein>
    <recommendedName>
        <fullName evidence="10">Peptidase A1 domain-containing protein</fullName>
    </recommendedName>
</protein>
<name>A0A2N9FQL3_FAGSY</name>
<evidence type="ECO:0000256" key="8">
    <source>
        <dbReference type="ARBA" id="ARBA00023136"/>
    </source>
</evidence>
<feature type="domain" description="Peptidase A1" evidence="10">
    <location>
        <begin position="1"/>
        <end position="229"/>
    </location>
</feature>
<keyword evidence="8" id="KW-0472">Membrane</keyword>
<dbReference type="GO" id="GO:0006508">
    <property type="term" value="P:proteolysis"/>
    <property type="evidence" value="ECO:0007669"/>
    <property type="project" value="UniProtKB-KW"/>
</dbReference>
<accession>A0A2N9FQL3</accession>
<dbReference type="InterPro" id="IPR001461">
    <property type="entry name" value="Aspartic_peptidase_A1"/>
</dbReference>